<organism evidence="2 3">
    <name type="scientific">Chelydra serpentina</name>
    <name type="common">Snapping turtle</name>
    <name type="synonym">Testudo serpentina</name>
    <dbReference type="NCBI Taxonomy" id="8475"/>
    <lineage>
        <taxon>Eukaryota</taxon>
        <taxon>Metazoa</taxon>
        <taxon>Chordata</taxon>
        <taxon>Craniata</taxon>
        <taxon>Vertebrata</taxon>
        <taxon>Euteleostomi</taxon>
        <taxon>Archelosauria</taxon>
        <taxon>Testudinata</taxon>
        <taxon>Testudines</taxon>
        <taxon>Cryptodira</taxon>
        <taxon>Durocryptodira</taxon>
        <taxon>Americhelydia</taxon>
        <taxon>Chelydroidea</taxon>
        <taxon>Chelydridae</taxon>
        <taxon>Chelydra</taxon>
    </lineage>
</organism>
<proteinExistence type="predicted"/>
<evidence type="ECO:0000256" key="1">
    <source>
        <dbReference type="SAM" id="MobiDB-lite"/>
    </source>
</evidence>
<feature type="compositionally biased region" description="Low complexity" evidence="1">
    <location>
        <begin position="78"/>
        <end position="94"/>
    </location>
</feature>
<evidence type="ECO:0000313" key="2">
    <source>
        <dbReference type="Ensembl" id="ENSCSRP00000028095.1"/>
    </source>
</evidence>
<feature type="compositionally biased region" description="Basic residues" evidence="1">
    <location>
        <begin position="52"/>
        <end position="66"/>
    </location>
</feature>
<reference evidence="2" key="1">
    <citation type="submission" date="2025-08" db="UniProtKB">
        <authorList>
            <consortium name="Ensembl"/>
        </authorList>
    </citation>
    <scope>IDENTIFICATION</scope>
</reference>
<feature type="region of interest" description="Disordered" evidence="1">
    <location>
        <begin position="107"/>
        <end position="145"/>
    </location>
</feature>
<feature type="compositionally biased region" description="Basic residues" evidence="1">
    <location>
        <begin position="132"/>
        <end position="145"/>
    </location>
</feature>
<protein>
    <submittedName>
        <fullName evidence="2">Uncharacterized protein</fullName>
    </submittedName>
</protein>
<dbReference type="Proteomes" id="UP000694403">
    <property type="component" value="Unplaced"/>
</dbReference>
<keyword evidence="3" id="KW-1185">Reference proteome</keyword>
<feature type="region of interest" description="Disordered" evidence="1">
    <location>
        <begin position="44"/>
        <end position="94"/>
    </location>
</feature>
<reference evidence="2" key="2">
    <citation type="submission" date="2025-09" db="UniProtKB">
        <authorList>
            <consortium name="Ensembl"/>
        </authorList>
    </citation>
    <scope>IDENTIFICATION</scope>
</reference>
<accession>A0A8C3TI37</accession>
<sequence>MHLDAGPPGNQARPSSTARHSSWCWRSWWRAAGPLSALSCTRRRCPAFSRSPRSRPSSRKPHRRPGPRMGLTSPRSAPRWTAPRSPTSPSSRMWSHPCWSWTGWPSPAARTAASPAWRRFSSPASARPSTAARRRCTGRSAWRGR</sequence>
<dbReference type="Ensembl" id="ENSCSRT00000029242.1">
    <property type="protein sequence ID" value="ENSCSRP00000028095.1"/>
    <property type="gene ID" value="ENSCSRG00000020713.1"/>
</dbReference>
<evidence type="ECO:0000313" key="3">
    <source>
        <dbReference type="Proteomes" id="UP000694403"/>
    </source>
</evidence>
<dbReference type="AlphaFoldDB" id="A0A8C3TI37"/>
<feature type="compositionally biased region" description="Low complexity" evidence="1">
    <location>
        <begin position="107"/>
        <end position="131"/>
    </location>
</feature>
<name>A0A8C3TI37_CHESE</name>